<dbReference type="SMART" id="SM00248">
    <property type="entry name" value="ANK"/>
    <property type="match status" value="15"/>
</dbReference>
<comment type="caution">
    <text evidence="4">The sequence shown here is derived from an EMBL/GenBank/DDBJ whole genome shotgun (WGS) entry which is preliminary data.</text>
</comment>
<dbReference type="PANTHER" id="PTHR24126">
    <property type="entry name" value="ANKYRIN REPEAT, PH AND SEC7 DOMAIN CONTAINING PROTEIN SECG-RELATED"/>
    <property type="match status" value="1"/>
</dbReference>
<dbReference type="SUPFAM" id="SSF48403">
    <property type="entry name" value="Ankyrin repeat"/>
    <property type="match status" value="3"/>
</dbReference>
<organism evidence="4 5">
    <name type="scientific">Porites evermanni</name>
    <dbReference type="NCBI Taxonomy" id="104178"/>
    <lineage>
        <taxon>Eukaryota</taxon>
        <taxon>Metazoa</taxon>
        <taxon>Cnidaria</taxon>
        <taxon>Anthozoa</taxon>
        <taxon>Hexacorallia</taxon>
        <taxon>Scleractinia</taxon>
        <taxon>Fungiina</taxon>
        <taxon>Poritidae</taxon>
        <taxon>Porites</taxon>
    </lineage>
</organism>
<feature type="repeat" description="ANK" evidence="3">
    <location>
        <begin position="241"/>
        <end position="274"/>
    </location>
</feature>
<keyword evidence="2 3" id="KW-0040">ANK repeat</keyword>
<dbReference type="Gene3D" id="1.25.40.20">
    <property type="entry name" value="Ankyrin repeat-containing domain"/>
    <property type="match status" value="6"/>
</dbReference>
<feature type="repeat" description="ANK" evidence="3">
    <location>
        <begin position="208"/>
        <end position="240"/>
    </location>
</feature>
<feature type="repeat" description="ANK" evidence="3">
    <location>
        <begin position="139"/>
        <end position="171"/>
    </location>
</feature>
<proteinExistence type="predicted"/>
<accession>A0ABN8STZ4</accession>
<dbReference type="Pfam" id="PF12796">
    <property type="entry name" value="Ank_2"/>
    <property type="match status" value="2"/>
</dbReference>
<protein>
    <submittedName>
        <fullName evidence="4">Uncharacterized protein</fullName>
    </submittedName>
</protein>
<sequence>MAVDRAEEIFEAITTRNSVLLDTVLKKMTSTERANVLTSDQYGSGEVLDEDSEEDEDELDEDATESLLVTAVRNGDLDSVKILLKYKKDVEVREKYLRDNWFSITRASLFWAADFGYIDILKCLIENGVDINSFSADNCNCTPLMKAVENGDKDIVTFLIDHGANVAIKDKCGYTALHRACIIYHDCSPEVLSCLIENGADVNLSTDNNRTPLMTACEYGHVNTVTFLIEHGANVNLQDRDGLTAVHYAVRGSQACEILCCLMENGVDVDAKTFDDCTPLMIAAEIGDTKVATFLIEHGANVDLPDKTGATALYYALKCPGNLCEVMSFLIENGADINACTSYDCWTPLMMACVKTVNDQQIMNALTFLIEHGAIVNLQDKDGNTALHYVVQEKSGFHEPHEVLDYLIQNGADINAQSNDGRTPLMKAIELSEVDGASFLIKQGANLDLQDKNGDTAFHYAVRSDSPEITDSILTLGTSCMCNNWGLTPLLVASSIGKSEVVEDFIKRPEVTKEERIEALELLGASVITSSSNSQLEMGFKYIKCGMEERFANPSQPLLKPSMEPVEAYQKRKESQTLEELALIEDDFHALLMESLNIRERILGKENPEVLYQIRDVASFYLRNDDLSTCIRLRRHAMKVAQSSNESSACDLHFISDNLFERNRHPQQKEVIELLEQTVLEYKKQNTGKIKRDTYDPEDLFLCSKNLISIISINGFCGERNTSHSSILLQQLCRQDPRDRFGNTFLHFVVRHHIHDNSFPLLDVLKLLLNVGFDVNAVNEEGDTPLHLAVTLKAKQNKFCLLTGVMETLFNGGAHHDFVNNNGKTPMDMAKTDVARMILSEKRKLELKCISARAVKKFGIPYLGVVPKTLEKYISMH</sequence>
<dbReference type="Proteomes" id="UP001159427">
    <property type="component" value="Unassembled WGS sequence"/>
</dbReference>
<dbReference type="Pfam" id="PF13637">
    <property type="entry name" value="Ank_4"/>
    <property type="match status" value="1"/>
</dbReference>
<feature type="repeat" description="ANK" evidence="3">
    <location>
        <begin position="781"/>
        <end position="821"/>
    </location>
</feature>
<evidence type="ECO:0000313" key="4">
    <source>
        <dbReference type="EMBL" id="CAH3194581.1"/>
    </source>
</evidence>
<feature type="repeat" description="ANK" evidence="3">
    <location>
        <begin position="308"/>
        <end position="342"/>
    </location>
</feature>
<feature type="repeat" description="ANK" evidence="3">
    <location>
        <begin position="420"/>
        <end position="452"/>
    </location>
</feature>
<evidence type="ECO:0000256" key="2">
    <source>
        <dbReference type="ARBA" id="ARBA00023043"/>
    </source>
</evidence>
<feature type="repeat" description="ANK" evidence="3">
    <location>
        <begin position="382"/>
        <end position="419"/>
    </location>
</feature>
<dbReference type="PROSITE" id="PS50297">
    <property type="entry name" value="ANK_REP_REGION"/>
    <property type="match status" value="6"/>
</dbReference>
<dbReference type="InterPro" id="IPR036770">
    <property type="entry name" value="Ankyrin_rpt-contain_sf"/>
</dbReference>
<feature type="repeat" description="ANK" evidence="3">
    <location>
        <begin position="275"/>
        <end position="307"/>
    </location>
</feature>
<dbReference type="Pfam" id="PF00023">
    <property type="entry name" value="Ank"/>
    <property type="match status" value="3"/>
</dbReference>
<dbReference type="PROSITE" id="PS50088">
    <property type="entry name" value="ANK_REPEAT"/>
    <property type="match status" value="10"/>
</dbReference>
<keyword evidence="1" id="KW-0677">Repeat</keyword>
<feature type="repeat" description="ANK" evidence="3">
    <location>
        <begin position="741"/>
        <end position="780"/>
    </location>
</feature>
<evidence type="ECO:0000256" key="1">
    <source>
        <dbReference type="ARBA" id="ARBA00022737"/>
    </source>
</evidence>
<gene>
    <name evidence="4" type="ORF">PEVE_00028111</name>
</gene>
<name>A0ABN8STZ4_9CNID</name>
<dbReference type="EMBL" id="CALNXI010003895">
    <property type="protein sequence ID" value="CAH3194581.1"/>
    <property type="molecule type" value="Genomic_DNA"/>
</dbReference>
<feature type="repeat" description="ANK" evidence="3">
    <location>
        <begin position="172"/>
        <end position="207"/>
    </location>
</feature>
<evidence type="ECO:0000313" key="5">
    <source>
        <dbReference type="Proteomes" id="UP001159427"/>
    </source>
</evidence>
<keyword evidence="5" id="KW-1185">Reference proteome</keyword>
<evidence type="ECO:0000256" key="3">
    <source>
        <dbReference type="PROSITE-ProRule" id="PRU00023"/>
    </source>
</evidence>
<dbReference type="PANTHER" id="PTHR24126:SF14">
    <property type="entry name" value="ANK_REP_REGION DOMAIN-CONTAINING PROTEIN"/>
    <property type="match status" value="1"/>
</dbReference>
<dbReference type="InterPro" id="IPR002110">
    <property type="entry name" value="Ankyrin_rpt"/>
</dbReference>
<reference evidence="4 5" key="1">
    <citation type="submission" date="2022-05" db="EMBL/GenBank/DDBJ databases">
        <authorList>
            <consortium name="Genoscope - CEA"/>
            <person name="William W."/>
        </authorList>
    </citation>
    <scope>NUCLEOTIDE SEQUENCE [LARGE SCALE GENOMIC DNA]</scope>
</reference>